<gene>
    <name evidence="1" type="ORF">EJB05_31825</name>
</gene>
<accession>A0A5J9UEK5</accession>
<dbReference type="Proteomes" id="UP000324897">
    <property type="component" value="Unassembled WGS sequence"/>
</dbReference>
<dbReference type="PANTHER" id="PTHR10315:SF71">
    <property type="entry name" value="RING-TYPE E3 UBIQUITIN TRANSFERASE"/>
    <property type="match status" value="1"/>
</dbReference>
<sequence length="139" mass="15162">MMQKNEAGEGSRTIAVRLEQDTLECPICFDMFLDSIFQASTREFIPINFISYCTNGHAVCERCCDQAAWGASSSLRKASMRRSSARHASSTCPVKGCAYSGVDLHDHIRDAHRDDPPEHAVSGAPACGGCARVPAVERR</sequence>
<dbReference type="Gramene" id="TVU22143">
    <property type="protein sequence ID" value="TVU22143"/>
    <property type="gene ID" value="EJB05_31825"/>
</dbReference>
<protein>
    <submittedName>
        <fullName evidence="1">Uncharacterized protein</fullName>
    </submittedName>
</protein>
<dbReference type="AlphaFoldDB" id="A0A5J9UEK5"/>
<dbReference type="GO" id="GO:0061630">
    <property type="term" value="F:ubiquitin protein ligase activity"/>
    <property type="evidence" value="ECO:0007669"/>
    <property type="project" value="TreeGrafter"/>
</dbReference>
<proteinExistence type="predicted"/>
<dbReference type="Gene3D" id="3.30.40.10">
    <property type="entry name" value="Zinc/RING finger domain, C3HC4 (zinc finger)"/>
    <property type="match status" value="1"/>
</dbReference>
<dbReference type="GO" id="GO:0005737">
    <property type="term" value="C:cytoplasm"/>
    <property type="evidence" value="ECO:0007669"/>
    <property type="project" value="TreeGrafter"/>
</dbReference>
<dbReference type="InterPro" id="IPR013083">
    <property type="entry name" value="Znf_RING/FYVE/PHD"/>
</dbReference>
<reference evidence="1 2" key="1">
    <citation type="journal article" date="2019" name="Sci. Rep.">
        <title>A high-quality genome of Eragrostis curvula grass provides insights into Poaceae evolution and supports new strategies to enhance forage quality.</title>
        <authorList>
            <person name="Carballo J."/>
            <person name="Santos B.A.C.M."/>
            <person name="Zappacosta D."/>
            <person name="Garbus I."/>
            <person name="Selva J.P."/>
            <person name="Gallo C.A."/>
            <person name="Diaz A."/>
            <person name="Albertini E."/>
            <person name="Caccamo M."/>
            <person name="Echenique V."/>
        </authorList>
    </citation>
    <scope>NUCLEOTIDE SEQUENCE [LARGE SCALE GENOMIC DNA]</scope>
    <source>
        <strain evidence="2">cv. Victoria</strain>
        <tissue evidence="1">Leaf</tissue>
    </source>
</reference>
<feature type="non-terminal residue" evidence="1">
    <location>
        <position position="1"/>
    </location>
</feature>
<evidence type="ECO:0000313" key="1">
    <source>
        <dbReference type="EMBL" id="TVU22143.1"/>
    </source>
</evidence>
<comment type="caution">
    <text evidence="1">The sequence shown here is derived from an EMBL/GenBank/DDBJ whole genome shotgun (WGS) entry which is preliminary data.</text>
</comment>
<dbReference type="InterPro" id="IPR052088">
    <property type="entry name" value="E3_ubiquitin-ligase_SINA"/>
</dbReference>
<name>A0A5J9UEK5_9POAL</name>
<organism evidence="1 2">
    <name type="scientific">Eragrostis curvula</name>
    <name type="common">weeping love grass</name>
    <dbReference type="NCBI Taxonomy" id="38414"/>
    <lineage>
        <taxon>Eukaryota</taxon>
        <taxon>Viridiplantae</taxon>
        <taxon>Streptophyta</taxon>
        <taxon>Embryophyta</taxon>
        <taxon>Tracheophyta</taxon>
        <taxon>Spermatophyta</taxon>
        <taxon>Magnoliopsida</taxon>
        <taxon>Liliopsida</taxon>
        <taxon>Poales</taxon>
        <taxon>Poaceae</taxon>
        <taxon>PACMAD clade</taxon>
        <taxon>Chloridoideae</taxon>
        <taxon>Eragrostideae</taxon>
        <taxon>Eragrostidinae</taxon>
        <taxon>Eragrostis</taxon>
    </lineage>
</organism>
<keyword evidence="2" id="KW-1185">Reference proteome</keyword>
<evidence type="ECO:0000313" key="2">
    <source>
        <dbReference type="Proteomes" id="UP000324897"/>
    </source>
</evidence>
<dbReference type="PANTHER" id="PTHR10315">
    <property type="entry name" value="E3 UBIQUITIN PROTEIN LIGASE SIAH"/>
    <property type="match status" value="1"/>
</dbReference>
<dbReference type="EMBL" id="RWGY01000026">
    <property type="protein sequence ID" value="TVU22143.1"/>
    <property type="molecule type" value="Genomic_DNA"/>
</dbReference>